<dbReference type="InterPro" id="IPR007627">
    <property type="entry name" value="RNA_pol_sigma70_r2"/>
</dbReference>
<sequence>MKAVQPPEASALAPSFRSLFEAEFGFVCRSLRRLGVREADLQDVAQELFVTVHQRHAEYDPSRPLRTWLFSFSLRFAANYRRLSRVRGHVSDDVLERRGTSKNPNAEARDLVLRGLEALDFDRRTVIVMCDLEGFAAPEVAEQLGIPVNTVYSRLRLAREDFRRAVAALDTPQPAAVAQKAGGAR</sequence>
<dbReference type="EMBL" id="CP089982">
    <property type="protein sequence ID" value="WXA95095.1"/>
    <property type="molecule type" value="Genomic_DNA"/>
</dbReference>
<dbReference type="PANTHER" id="PTHR43133:SF8">
    <property type="entry name" value="RNA POLYMERASE SIGMA FACTOR HI_1459-RELATED"/>
    <property type="match status" value="1"/>
</dbReference>
<keyword evidence="3" id="KW-0731">Sigma factor</keyword>
<keyword evidence="9" id="KW-1185">Reference proteome</keyword>
<name>A0ABZ2KBZ7_9BACT</name>
<organism evidence="8 9">
    <name type="scientific">Pendulispora brunnea</name>
    <dbReference type="NCBI Taxonomy" id="2905690"/>
    <lineage>
        <taxon>Bacteria</taxon>
        <taxon>Pseudomonadati</taxon>
        <taxon>Myxococcota</taxon>
        <taxon>Myxococcia</taxon>
        <taxon>Myxococcales</taxon>
        <taxon>Sorangiineae</taxon>
        <taxon>Pendulisporaceae</taxon>
        <taxon>Pendulispora</taxon>
    </lineage>
</organism>
<evidence type="ECO:0000259" key="6">
    <source>
        <dbReference type="Pfam" id="PF04542"/>
    </source>
</evidence>
<dbReference type="RefSeq" id="WP_394845703.1">
    <property type="nucleotide sequence ID" value="NZ_CP089982.1"/>
</dbReference>
<dbReference type="InterPro" id="IPR013324">
    <property type="entry name" value="RNA_pol_sigma_r3/r4-like"/>
</dbReference>
<proteinExistence type="inferred from homology"/>
<dbReference type="InterPro" id="IPR036388">
    <property type="entry name" value="WH-like_DNA-bd_sf"/>
</dbReference>
<evidence type="ECO:0000313" key="8">
    <source>
        <dbReference type="EMBL" id="WXA95095.1"/>
    </source>
</evidence>
<dbReference type="InterPro" id="IPR013249">
    <property type="entry name" value="RNA_pol_sigma70_r4_t2"/>
</dbReference>
<feature type="domain" description="RNA polymerase sigma factor 70 region 4 type 2" evidence="7">
    <location>
        <begin position="111"/>
        <end position="160"/>
    </location>
</feature>
<reference evidence="8 9" key="1">
    <citation type="submission" date="2021-12" db="EMBL/GenBank/DDBJ databases">
        <title>Discovery of the Pendulisporaceae a myxobacterial family with distinct sporulation behavior and unique specialized metabolism.</title>
        <authorList>
            <person name="Garcia R."/>
            <person name="Popoff A."/>
            <person name="Bader C.D."/>
            <person name="Loehr J."/>
            <person name="Walesch S."/>
            <person name="Walt C."/>
            <person name="Boldt J."/>
            <person name="Bunk B."/>
            <person name="Haeckl F.J.F.P.J."/>
            <person name="Gunesch A.P."/>
            <person name="Birkelbach J."/>
            <person name="Nuebel U."/>
            <person name="Pietschmann T."/>
            <person name="Bach T."/>
            <person name="Mueller R."/>
        </authorList>
    </citation>
    <scope>NUCLEOTIDE SEQUENCE [LARGE SCALE GENOMIC DNA]</scope>
    <source>
        <strain evidence="8 9">MSr12523</strain>
    </source>
</reference>
<evidence type="ECO:0000256" key="1">
    <source>
        <dbReference type="ARBA" id="ARBA00010641"/>
    </source>
</evidence>
<accession>A0ABZ2KBZ7</accession>
<evidence type="ECO:0000313" key="9">
    <source>
        <dbReference type="Proteomes" id="UP001379533"/>
    </source>
</evidence>
<dbReference type="Proteomes" id="UP001379533">
    <property type="component" value="Chromosome"/>
</dbReference>
<dbReference type="SUPFAM" id="SSF88946">
    <property type="entry name" value="Sigma2 domain of RNA polymerase sigma factors"/>
    <property type="match status" value="1"/>
</dbReference>
<feature type="domain" description="RNA polymerase sigma-70 region 2" evidence="6">
    <location>
        <begin position="19"/>
        <end position="82"/>
    </location>
</feature>
<dbReference type="Pfam" id="PF08281">
    <property type="entry name" value="Sigma70_r4_2"/>
    <property type="match status" value="1"/>
</dbReference>
<gene>
    <name evidence="8" type="ORF">LZC95_52825</name>
</gene>
<dbReference type="Gene3D" id="1.10.1740.10">
    <property type="match status" value="1"/>
</dbReference>
<evidence type="ECO:0000256" key="4">
    <source>
        <dbReference type="ARBA" id="ARBA00023125"/>
    </source>
</evidence>
<evidence type="ECO:0000256" key="3">
    <source>
        <dbReference type="ARBA" id="ARBA00023082"/>
    </source>
</evidence>
<evidence type="ECO:0000259" key="7">
    <source>
        <dbReference type="Pfam" id="PF08281"/>
    </source>
</evidence>
<evidence type="ECO:0000256" key="2">
    <source>
        <dbReference type="ARBA" id="ARBA00023015"/>
    </source>
</evidence>
<dbReference type="InterPro" id="IPR039425">
    <property type="entry name" value="RNA_pol_sigma-70-like"/>
</dbReference>
<comment type="similarity">
    <text evidence="1">Belongs to the sigma-70 factor family. ECF subfamily.</text>
</comment>
<dbReference type="SUPFAM" id="SSF88659">
    <property type="entry name" value="Sigma3 and sigma4 domains of RNA polymerase sigma factors"/>
    <property type="match status" value="1"/>
</dbReference>
<dbReference type="Gene3D" id="1.10.10.10">
    <property type="entry name" value="Winged helix-like DNA-binding domain superfamily/Winged helix DNA-binding domain"/>
    <property type="match status" value="1"/>
</dbReference>
<dbReference type="PANTHER" id="PTHR43133">
    <property type="entry name" value="RNA POLYMERASE ECF-TYPE SIGMA FACTO"/>
    <property type="match status" value="1"/>
</dbReference>
<dbReference type="InterPro" id="IPR014284">
    <property type="entry name" value="RNA_pol_sigma-70_dom"/>
</dbReference>
<dbReference type="NCBIfam" id="TIGR02937">
    <property type="entry name" value="sigma70-ECF"/>
    <property type="match status" value="1"/>
</dbReference>
<keyword evidence="2" id="KW-0805">Transcription regulation</keyword>
<evidence type="ECO:0000256" key="5">
    <source>
        <dbReference type="ARBA" id="ARBA00023163"/>
    </source>
</evidence>
<keyword evidence="4" id="KW-0238">DNA-binding</keyword>
<keyword evidence="5" id="KW-0804">Transcription</keyword>
<dbReference type="InterPro" id="IPR013325">
    <property type="entry name" value="RNA_pol_sigma_r2"/>
</dbReference>
<dbReference type="Pfam" id="PF04542">
    <property type="entry name" value="Sigma70_r2"/>
    <property type="match status" value="1"/>
</dbReference>
<protein>
    <submittedName>
        <fullName evidence="8">Sigma-70 family RNA polymerase sigma factor</fullName>
    </submittedName>
</protein>